<accession>A0A1M6CXK8</accession>
<proteinExistence type="predicted"/>
<dbReference type="Proteomes" id="UP000184241">
    <property type="component" value="Unassembled WGS sequence"/>
</dbReference>
<feature type="region of interest" description="Disordered" evidence="1">
    <location>
        <begin position="42"/>
        <end position="66"/>
    </location>
</feature>
<organism evidence="2 3">
    <name type="scientific">Clostridium intestinale DSM 6191</name>
    <dbReference type="NCBI Taxonomy" id="1121320"/>
    <lineage>
        <taxon>Bacteria</taxon>
        <taxon>Bacillati</taxon>
        <taxon>Bacillota</taxon>
        <taxon>Clostridia</taxon>
        <taxon>Eubacteriales</taxon>
        <taxon>Clostridiaceae</taxon>
        <taxon>Clostridium</taxon>
    </lineage>
</organism>
<name>A0A1M6CXK8_9CLOT</name>
<dbReference type="RefSeq" id="WP_073022472.1">
    <property type="nucleotide sequence ID" value="NZ_FQXU01000017.1"/>
</dbReference>
<evidence type="ECO:0000256" key="1">
    <source>
        <dbReference type="SAM" id="MobiDB-lite"/>
    </source>
</evidence>
<protein>
    <submittedName>
        <fullName evidence="2">Uncharacterized protein</fullName>
    </submittedName>
</protein>
<feature type="compositionally biased region" description="Basic and acidic residues" evidence="1">
    <location>
        <begin position="48"/>
        <end position="66"/>
    </location>
</feature>
<dbReference type="EMBL" id="FQXU01000017">
    <property type="protein sequence ID" value="SHI65727.1"/>
    <property type="molecule type" value="Genomic_DNA"/>
</dbReference>
<reference evidence="2 3" key="1">
    <citation type="submission" date="2016-11" db="EMBL/GenBank/DDBJ databases">
        <authorList>
            <person name="Jaros S."/>
            <person name="Januszkiewicz K."/>
            <person name="Wedrychowicz H."/>
        </authorList>
    </citation>
    <scope>NUCLEOTIDE SEQUENCE [LARGE SCALE GENOMIC DNA]</scope>
    <source>
        <strain evidence="2 3">DSM 6191</strain>
    </source>
</reference>
<gene>
    <name evidence="2" type="ORF">SAMN02745941_04148</name>
</gene>
<dbReference type="AlphaFoldDB" id="A0A1M6CXK8"/>
<evidence type="ECO:0000313" key="2">
    <source>
        <dbReference type="EMBL" id="SHI65727.1"/>
    </source>
</evidence>
<sequence length="66" mass="7749">MGIKVCSKCQMYPVLENDELGMKYWYECPECGEKTIKVTSRTSTVRRPRIDEEAKDKLSDEWNSKN</sequence>
<evidence type="ECO:0000313" key="3">
    <source>
        <dbReference type="Proteomes" id="UP000184241"/>
    </source>
</evidence>